<accession>A0A9W9D0D7</accession>
<dbReference type="InterPro" id="IPR030616">
    <property type="entry name" value="Aur-like"/>
</dbReference>
<dbReference type="Gene3D" id="1.10.510.10">
    <property type="entry name" value="Transferase(Phosphotransferase) domain 1"/>
    <property type="match status" value="1"/>
</dbReference>
<keyword evidence="3" id="KW-0547">Nucleotide-binding</keyword>
<dbReference type="PROSITE" id="PS50011">
    <property type="entry name" value="PROTEIN_KINASE_DOM"/>
    <property type="match status" value="1"/>
</dbReference>
<evidence type="ECO:0000256" key="1">
    <source>
        <dbReference type="ARBA" id="ARBA00022527"/>
    </source>
</evidence>
<evidence type="ECO:0000256" key="4">
    <source>
        <dbReference type="ARBA" id="ARBA00022777"/>
    </source>
</evidence>
<keyword evidence="1" id="KW-0723">Serine/threonine-protein kinase</keyword>
<keyword evidence="5" id="KW-0067">ATP-binding</keyword>
<dbReference type="PANTHER" id="PTHR24350">
    <property type="entry name" value="SERINE/THREONINE-PROTEIN KINASE IAL-RELATED"/>
    <property type="match status" value="1"/>
</dbReference>
<dbReference type="Pfam" id="PF00069">
    <property type="entry name" value="Pkinase"/>
    <property type="match status" value="1"/>
</dbReference>
<dbReference type="Proteomes" id="UP001140453">
    <property type="component" value="Unassembled WGS sequence"/>
</dbReference>
<evidence type="ECO:0000256" key="3">
    <source>
        <dbReference type="ARBA" id="ARBA00022741"/>
    </source>
</evidence>
<comment type="caution">
    <text evidence="8">The sequence shown here is derived from an EMBL/GenBank/DDBJ whole genome shotgun (WGS) entry which is preliminary data.</text>
</comment>
<dbReference type="GO" id="GO:0004674">
    <property type="term" value="F:protein serine/threonine kinase activity"/>
    <property type="evidence" value="ECO:0007669"/>
    <property type="project" value="UniProtKB-KW"/>
</dbReference>
<feature type="compositionally biased region" description="Acidic residues" evidence="6">
    <location>
        <begin position="75"/>
        <end position="92"/>
    </location>
</feature>
<dbReference type="InterPro" id="IPR000719">
    <property type="entry name" value="Prot_kinase_dom"/>
</dbReference>
<gene>
    <name evidence="8" type="ORF">N0V93_003732</name>
</gene>
<dbReference type="EMBL" id="JAPEVB010000002">
    <property type="protein sequence ID" value="KAJ4394514.1"/>
    <property type="molecule type" value="Genomic_DNA"/>
</dbReference>
<name>A0A9W9D0D7_9PEZI</name>
<dbReference type="GO" id="GO:0005524">
    <property type="term" value="F:ATP binding"/>
    <property type="evidence" value="ECO:0007669"/>
    <property type="project" value="UniProtKB-KW"/>
</dbReference>
<feature type="compositionally biased region" description="Low complexity" evidence="6">
    <location>
        <begin position="156"/>
        <end position="167"/>
    </location>
</feature>
<evidence type="ECO:0000259" key="7">
    <source>
        <dbReference type="PROSITE" id="PS50011"/>
    </source>
</evidence>
<feature type="domain" description="Protein kinase" evidence="7">
    <location>
        <begin position="1"/>
        <end position="265"/>
    </location>
</feature>
<evidence type="ECO:0000313" key="9">
    <source>
        <dbReference type="Proteomes" id="UP001140453"/>
    </source>
</evidence>
<evidence type="ECO:0000256" key="6">
    <source>
        <dbReference type="SAM" id="MobiDB-lite"/>
    </source>
</evidence>
<dbReference type="OrthoDB" id="3638488at2759"/>
<evidence type="ECO:0000256" key="2">
    <source>
        <dbReference type="ARBA" id="ARBA00022679"/>
    </source>
</evidence>
<protein>
    <recommendedName>
        <fullName evidence="7">Protein kinase domain-containing protein</fullName>
    </recommendedName>
</protein>
<feature type="region of interest" description="Disordered" evidence="6">
    <location>
        <begin position="68"/>
        <end position="171"/>
    </location>
</feature>
<reference evidence="8" key="1">
    <citation type="submission" date="2022-10" db="EMBL/GenBank/DDBJ databases">
        <title>Tapping the CABI collections for fungal endophytes: first genome assemblies for Collariella, Neodidymelliopsis, Ascochyta clinopodiicola, Didymella pomorum, Didymosphaeria variabile, Neocosmospora piperis and Neocucurbitaria cava.</title>
        <authorList>
            <person name="Hill R."/>
        </authorList>
    </citation>
    <scope>NUCLEOTIDE SEQUENCE</scope>
    <source>
        <strain evidence="8">IMI 355082</strain>
    </source>
</reference>
<evidence type="ECO:0000313" key="8">
    <source>
        <dbReference type="EMBL" id="KAJ4394514.1"/>
    </source>
</evidence>
<dbReference type="InterPro" id="IPR011009">
    <property type="entry name" value="Kinase-like_dom_sf"/>
</dbReference>
<feature type="compositionally biased region" description="Polar residues" evidence="6">
    <location>
        <begin position="117"/>
        <end position="148"/>
    </location>
</feature>
<proteinExistence type="predicted"/>
<keyword evidence="2" id="KW-0808">Transferase</keyword>
<sequence length="324" mass="35220">MAPEVVQGASYDGRCDWWSIGVILYECLYGHTPFLADKGRQATKQNILVSTERLHELDPPFVPIIRASDDTRYFDDEEPITDLSDSDDDEDQILPVPEASTAVVNSNAARSRDGANDNITTVPNKHSPTSSPTLMRARTQNPAPQSARSPPRGKIASASANPAAASNKKQAERDVQLARALVGFDCSVQQAVHSWLAVPYDSIRLRNFELQVDAEAGLRASERDALKAIVRMYGKKEKKRPRDRLLRDPSTRKAVLEERKKSAFLGYDWQRSQAPSVFSGFVPTRVKSAQTWVGSSLPPGLCGSATTGNVFGDGVAPGGDGGGL</sequence>
<organism evidence="8 9">
    <name type="scientific">Gnomoniopsis smithogilvyi</name>
    <dbReference type="NCBI Taxonomy" id="1191159"/>
    <lineage>
        <taxon>Eukaryota</taxon>
        <taxon>Fungi</taxon>
        <taxon>Dikarya</taxon>
        <taxon>Ascomycota</taxon>
        <taxon>Pezizomycotina</taxon>
        <taxon>Sordariomycetes</taxon>
        <taxon>Sordariomycetidae</taxon>
        <taxon>Diaporthales</taxon>
        <taxon>Gnomoniaceae</taxon>
        <taxon>Gnomoniopsis</taxon>
    </lineage>
</organism>
<keyword evidence="4" id="KW-0418">Kinase</keyword>
<dbReference type="SUPFAM" id="SSF56112">
    <property type="entry name" value="Protein kinase-like (PK-like)"/>
    <property type="match status" value="1"/>
</dbReference>
<dbReference type="AlphaFoldDB" id="A0A9W9D0D7"/>
<keyword evidence="9" id="KW-1185">Reference proteome</keyword>
<evidence type="ECO:0000256" key="5">
    <source>
        <dbReference type="ARBA" id="ARBA00022840"/>
    </source>
</evidence>